<protein>
    <submittedName>
        <fullName evidence="2">Uncharacterized protein</fullName>
    </submittedName>
</protein>
<evidence type="ECO:0000313" key="2">
    <source>
        <dbReference type="EMBL" id="GGR36573.1"/>
    </source>
</evidence>
<dbReference type="Proteomes" id="UP000642014">
    <property type="component" value="Unassembled WGS sequence"/>
</dbReference>
<dbReference type="EMBL" id="BMSJ01000008">
    <property type="protein sequence ID" value="GGR36573.1"/>
    <property type="molecule type" value="Genomic_DNA"/>
</dbReference>
<sequence length="162" mass="17549">MQKPSVRPGRSPRARPTGAPQSEREQNRFRSGTSGFSITAARGSGRGTSGTVTRPAPSRFRADCPVDGPELRTDTERPVDRPDSERDRRPETDRREVEERDEAREEAREPLRAERESGPPTSAPVPVPVPVRVDRPGTATPVGIEPIIPPGATTGASPQVSQ</sequence>
<name>A0AAV4KP26_9ACTN</name>
<accession>A0AAV4KP26</accession>
<dbReference type="AlphaFoldDB" id="A0AAV4KP26"/>
<feature type="region of interest" description="Disordered" evidence="1">
    <location>
        <begin position="1"/>
        <end position="162"/>
    </location>
</feature>
<feature type="compositionally biased region" description="Low complexity" evidence="1">
    <location>
        <begin position="39"/>
        <end position="54"/>
    </location>
</feature>
<comment type="caution">
    <text evidence="2">The sequence shown here is derived from an EMBL/GenBank/DDBJ whole genome shotgun (WGS) entry which is preliminary data.</text>
</comment>
<evidence type="ECO:0000256" key="1">
    <source>
        <dbReference type="SAM" id="MobiDB-lite"/>
    </source>
</evidence>
<evidence type="ECO:0000313" key="3">
    <source>
        <dbReference type="Proteomes" id="UP000642014"/>
    </source>
</evidence>
<gene>
    <name evidence="2" type="ORF">GCM10010497_44360</name>
</gene>
<organism evidence="2 3">
    <name type="scientific">Streptomyces cinereoruber</name>
    <dbReference type="NCBI Taxonomy" id="67260"/>
    <lineage>
        <taxon>Bacteria</taxon>
        <taxon>Bacillati</taxon>
        <taxon>Actinomycetota</taxon>
        <taxon>Actinomycetes</taxon>
        <taxon>Kitasatosporales</taxon>
        <taxon>Streptomycetaceae</taxon>
        <taxon>Streptomyces</taxon>
    </lineage>
</organism>
<feature type="compositionally biased region" description="Basic and acidic residues" evidence="1">
    <location>
        <begin position="60"/>
        <end position="117"/>
    </location>
</feature>
<reference evidence="2 3" key="1">
    <citation type="journal article" date="2014" name="Int. J. Syst. Evol. Microbiol.">
        <title>Complete genome sequence of Corynebacterium casei LMG S-19264T (=DSM 44701T), isolated from a smear-ripened cheese.</title>
        <authorList>
            <consortium name="US DOE Joint Genome Institute (JGI-PGF)"/>
            <person name="Walter F."/>
            <person name="Albersmeier A."/>
            <person name="Kalinowski J."/>
            <person name="Ruckert C."/>
        </authorList>
    </citation>
    <scope>NUCLEOTIDE SEQUENCE [LARGE SCALE GENOMIC DNA]</scope>
    <source>
        <strain evidence="2 3">JCM 4205</strain>
    </source>
</reference>
<proteinExistence type="predicted"/>